<feature type="transmembrane region" description="Helical" evidence="14">
    <location>
        <begin position="32"/>
        <end position="52"/>
    </location>
</feature>
<evidence type="ECO:0000256" key="11">
    <source>
        <dbReference type="ARBA" id="ARBA00023012"/>
    </source>
</evidence>
<dbReference type="InterPro" id="IPR036097">
    <property type="entry name" value="HisK_dim/P_sf"/>
</dbReference>
<dbReference type="PROSITE" id="PS50109">
    <property type="entry name" value="HIS_KIN"/>
    <property type="match status" value="1"/>
</dbReference>
<evidence type="ECO:0000256" key="10">
    <source>
        <dbReference type="ARBA" id="ARBA00022989"/>
    </source>
</evidence>
<feature type="domain" description="Histidine kinase" evidence="15">
    <location>
        <begin position="291"/>
        <end position="509"/>
    </location>
</feature>
<dbReference type="InterPro" id="IPR004358">
    <property type="entry name" value="Sig_transdc_His_kin-like_C"/>
</dbReference>
<dbReference type="SUPFAM" id="SSF55874">
    <property type="entry name" value="ATPase domain of HSP90 chaperone/DNA topoisomerase II/histidine kinase"/>
    <property type="match status" value="1"/>
</dbReference>
<evidence type="ECO:0000256" key="5">
    <source>
        <dbReference type="ARBA" id="ARBA00022679"/>
    </source>
</evidence>
<sequence length="513" mass="54639">MSQVSSEPAPARSGPEQSNSLSSLGLPRNLGLAGWPLPAMIFVITSILAVALKPVLDGEVSSGLIFVLGITLVGAYSGLLPALIATVLASAFFNFFLADPVLTFRMSTGNDLAPPVIFTACGVVSGLLAGRLKDKTFQLGQTNLQLEGLLETSRMLQAAPDVTAIETALSKSVLGRLGYRVSLYTLEGGRLKALALADNCAVNRTLANDAIRSCNPAEAGTCVALRLDGSRSCVGAMVIEGERRRWFDLDFLEAMARLVGLALEAAQFASIVAETRANARTEELKSALLSSVSHDLRTPLTAISASASSLIEFGNQLDSETSRSLLQGIVDECARLNRFTANLLEMSRLQAEGGKIEGQVLSANDIVRAVVHRLRTRNADRDITILTGCEDVLVIADAALFELALTNVIQNALIYSPSFTKVMVTIDCVGDVCRLTVTDAGCGIPPEEQWHVFDRFYRVKRSEPSPQGSGLGLAIAKGFVEAFEGSIELNSPILSGQGTKVTIRLPVFKEAIL</sequence>
<evidence type="ECO:0000256" key="7">
    <source>
        <dbReference type="ARBA" id="ARBA00022741"/>
    </source>
</evidence>
<dbReference type="AlphaFoldDB" id="A0A292GT53"/>
<evidence type="ECO:0000256" key="6">
    <source>
        <dbReference type="ARBA" id="ARBA00022692"/>
    </source>
</evidence>
<dbReference type="InterPro" id="IPR052023">
    <property type="entry name" value="Histidine_kinase_KdpD"/>
</dbReference>
<name>A0A292GT53_9HYPH</name>
<dbReference type="PANTHER" id="PTHR45569">
    <property type="entry name" value="SENSOR PROTEIN KDPD"/>
    <property type="match status" value="1"/>
</dbReference>
<evidence type="ECO:0000256" key="8">
    <source>
        <dbReference type="ARBA" id="ARBA00022777"/>
    </source>
</evidence>
<feature type="region of interest" description="Disordered" evidence="13">
    <location>
        <begin position="1"/>
        <end position="22"/>
    </location>
</feature>
<keyword evidence="7" id="KW-0547">Nucleotide-binding</keyword>
<evidence type="ECO:0000313" key="16">
    <source>
        <dbReference type="EMBL" id="BBA74272.1"/>
    </source>
</evidence>
<evidence type="ECO:0000259" key="15">
    <source>
        <dbReference type="PROSITE" id="PS50109"/>
    </source>
</evidence>
<dbReference type="EMBL" id="LC171369">
    <property type="protein sequence ID" value="BBA74272.1"/>
    <property type="molecule type" value="Genomic_DNA"/>
</dbReference>
<dbReference type="InterPro" id="IPR025201">
    <property type="entry name" value="KdpD_TM"/>
</dbReference>
<evidence type="ECO:0000256" key="3">
    <source>
        <dbReference type="ARBA" id="ARBA00012438"/>
    </source>
</evidence>
<dbReference type="EC" id="2.7.13.3" evidence="3"/>
<comment type="subcellular location">
    <subcellularLocation>
        <location evidence="2">Membrane</location>
        <topology evidence="2">Multi-pass membrane protein</topology>
    </subcellularLocation>
</comment>
<accession>A0A292GT53</accession>
<keyword evidence="11" id="KW-0902">Two-component regulatory system</keyword>
<dbReference type="Gene3D" id="1.10.287.130">
    <property type="match status" value="1"/>
</dbReference>
<dbReference type="Pfam" id="PF00512">
    <property type="entry name" value="HisKA"/>
    <property type="match status" value="1"/>
</dbReference>
<evidence type="ECO:0000256" key="14">
    <source>
        <dbReference type="SAM" id="Phobius"/>
    </source>
</evidence>
<keyword evidence="4" id="KW-0597">Phosphoprotein</keyword>
<proteinExistence type="predicted"/>
<dbReference type="InterPro" id="IPR029016">
    <property type="entry name" value="GAF-like_dom_sf"/>
</dbReference>
<dbReference type="PANTHER" id="PTHR45569:SF1">
    <property type="entry name" value="SENSOR PROTEIN KDPD"/>
    <property type="match status" value="1"/>
</dbReference>
<organism evidence="16">
    <name type="scientific">Ochrobactrum sp. PW1</name>
    <dbReference type="NCBI Taxonomy" id="1882222"/>
    <lineage>
        <taxon>Bacteria</taxon>
        <taxon>Pseudomonadati</taxon>
        <taxon>Pseudomonadota</taxon>
        <taxon>Alphaproteobacteria</taxon>
        <taxon>Hyphomicrobiales</taxon>
        <taxon>Brucellaceae</taxon>
        <taxon>Brucella/Ochrobactrum group</taxon>
        <taxon>Ochrobactrum</taxon>
    </lineage>
</organism>
<dbReference type="InterPro" id="IPR005467">
    <property type="entry name" value="His_kinase_dom"/>
</dbReference>
<evidence type="ECO:0000256" key="13">
    <source>
        <dbReference type="SAM" id="MobiDB-lite"/>
    </source>
</evidence>
<keyword evidence="12 14" id="KW-0472">Membrane</keyword>
<dbReference type="SUPFAM" id="SSF47384">
    <property type="entry name" value="Homodimeric domain of signal transducing histidine kinase"/>
    <property type="match status" value="1"/>
</dbReference>
<dbReference type="Gene3D" id="1.20.120.620">
    <property type="entry name" value="Backbone structure of the membrane domain of e. Coli histidine kinase receptor kdpd"/>
    <property type="match status" value="1"/>
</dbReference>
<keyword evidence="10 14" id="KW-1133">Transmembrane helix</keyword>
<dbReference type="CDD" id="cd00082">
    <property type="entry name" value="HisKA"/>
    <property type="match status" value="1"/>
</dbReference>
<dbReference type="SMART" id="SM00387">
    <property type="entry name" value="HATPase_c"/>
    <property type="match status" value="1"/>
</dbReference>
<reference evidence="16" key="1">
    <citation type="submission" date="2016-07" db="EMBL/GenBank/DDBJ databases">
        <title>Genomics reveals synergistic degradation of pyrene by five bacteria in a mangrove sediment-derived bacterial consortium.</title>
        <authorList>
            <person name="Wanapaisan P."/>
            <person name="Vejarano F."/>
            <person name="Chakraborty J."/>
            <person name="Shintani M."/>
            <person name="Muangchinda C."/>
            <person name="Laothamteep N."/>
            <person name="Suzuki-Minakuchi C."/>
            <person name="Inoue K."/>
            <person name="Nojiri H."/>
            <person name="Pinyakong O."/>
        </authorList>
    </citation>
    <scope>NUCLEOTIDE SEQUENCE</scope>
    <source>
        <strain evidence="16">PW1</strain>
    </source>
</reference>
<dbReference type="GO" id="GO:0005886">
    <property type="term" value="C:plasma membrane"/>
    <property type="evidence" value="ECO:0007669"/>
    <property type="project" value="TreeGrafter"/>
</dbReference>
<dbReference type="InterPro" id="IPR003594">
    <property type="entry name" value="HATPase_dom"/>
</dbReference>
<dbReference type="Pfam" id="PF13493">
    <property type="entry name" value="DUF4118"/>
    <property type="match status" value="1"/>
</dbReference>
<dbReference type="InterPro" id="IPR038318">
    <property type="entry name" value="KdpD_sf"/>
</dbReference>
<evidence type="ECO:0000256" key="4">
    <source>
        <dbReference type="ARBA" id="ARBA00022553"/>
    </source>
</evidence>
<dbReference type="InterPro" id="IPR003661">
    <property type="entry name" value="HisK_dim/P_dom"/>
</dbReference>
<dbReference type="GO" id="GO:0000155">
    <property type="term" value="F:phosphorelay sensor kinase activity"/>
    <property type="evidence" value="ECO:0007669"/>
    <property type="project" value="InterPro"/>
</dbReference>
<dbReference type="Gene3D" id="3.30.565.10">
    <property type="entry name" value="Histidine kinase-like ATPase, C-terminal domain"/>
    <property type="match status" value="1"/>
</dbReference>
<feature type="transmembrane region" description="Helical" evidence="14">
    <location>
        <begin position="64"/>
        <end position="92"/>
    </location>
</feature>
<dbReference type="GO" id="GO:0005524">
    <property type="term" value="F:ATP binding"/>
    <property type="evidence" value="ECO:0007669"/>
    <property type="project" value="UniProtKB-KW"/>
</dbReference>
<keyword evidence="8 16" id="KW-0418">Kinase</keyword>
<evidence type="ECO:0000256" key="1">
    <source>
        <dbReference type="ARBA" id="ARBA00000085"/>
    </source>
</evidence>
<keyword evidence="9" id="KW-0067">ATP-binding</keyword>
<dbReference type="Pfam" id="PF02518">
    <property type="entry name" value="HATPase_c"/>
    <property type="match status" value="1"/>
</dbReference>
<comment type="catalytic activity">
    <reaction evidence="1">
        <text>ATP + protein L-histidine = ADP + protein N-phospho-L-histidine.</text>
        <dbReference type="EC" id="2.7.13.3"/>
    </reaction>
</comment>
<dbReference type="PRINTS" id="PR00344">
    <property type="entry name" value="BCTRLSENSOR"/>
</dbReference>
<evidence type="ECO:0000256" key="12">
    <source>
        <dbReference type="ARBA" id="ARBA00023136"/>
    </source>
</evidence>
<dbReference type="CDD" id="cd00075">
    <property type="entry name" value="HATPase"/>
    <property type="match status" value="1"/>
</dbReference>
<dbReference type="InterPro" id="IPR036890">
    <property type="entry name" value="HATPase_C_sf"/>
</dbReference>
<keyword evidence="6 14" id="KW-0812">Transmembrane</keyword>
<dbReference type="Gene3D" id="3.30.450.40">
    <property type="match status" value="1"/>
</dbReference>
<keyword evidence="5" id="KW-0808">Transferase</keyword>
<evidence type="ECO:0000256" key="2">
    <source>
        <dbReference type="ARBA" id="ARBA00004141"/>
    </source>
</evidence>
<dbReference type="SMART" id="SM00388">
    <property type="entry name" value="HisKA"/>
    <property type="match status" value="1"/>
</dbReference>
<evidence type="ECO:0000256" key="9">
    <source>
        <dbReference type="ARBA" id="ARBA00022840"/>
    </source>
</evidence>
<protein>
    <recommendedName>
        <fullName evidence="3">histidine kinase</fullName>
        <ecNumber evidence="3">2.7.13.3</ecNumber>
    </recommendedName>
</protein>